<comment type="similarity">
    <text evidence="1">Belongs to the sigma-70 factor family. ECF subfamily.</text>
</comment>
<reference evidence="8 9" key="1">
    <citation type="submission" date="2018-09" db="EMBL/GenBank/DDBJ databases">
        <title>Metagenome Assembled Genomes from an Advanced Water Purification Facility.</title>
        <authorList>
            <person name="Stamps B.W."/>
            <person name="Spear J.R."/>
        </authorList>
    </citation>
    <scope>NUCLEOTIDE SEQUENCE [LARGE SCALE GENOMIC DNA]</scope>
    <source>
        <strain evidence="8">Bin_42_2</strain>
    </source>
</reference>
<evidence type="ECO:0000313" key="8">
    <source>
        <dbReference type="EMBL" id="TXI37593.1"/>
    </source>
</evidence>
<feature type="domain" description="RNA polymerase sigma-70 region 2" evidence="6">
    <location>
        <begin position="10"/>
        <end position="72"/>
    </location>
</feature>
<dbReference type="GO" id="GO:0003677">
    <property type="term" value="F:DNA binding"/>
    <property type="evidence" value="ECO:0007669"/>
    <property type="project" value="UniProtKB-KW"/>
</dbReference>
<dbReference type="PANTHER" id="PTHR43133:SF8">
    <property type="entry name" value="RNA POLYMERASE SIGMA FACTOR HI_1459-RELATED"/>
    <property type="match status" value="1"/>
</dbReference>
<dbReference type="Gene3D" id="1.10.10.10">
    <property type="entry name" value="Winged helix-like DNA-binding domain superfamily/Winged helix DNA-binding domain"/>
    <property type="match status" value="1"/>
</dbReference>
<keyword evidence="4" id="KW-0238">DNA-binding</keyword>
<dbReference type="NCBIfam" id="TIGR02943">
    <property type="entry name" value="Sig70_famx1"/>
    <property type="match status" value="1"/>
</dbReference>
<evidence type="ECO:0000313" key="9">
    <source>
        <dbReference type="Proteomes" id="UP000321374"/>
    </source>
</evidence>
<dbReference type="PANTHER" id="PTHR43133">
    <property type="entry name" value="RNA POLYMERASE ECF-TYPE SIGMA FACTO"/>
    <property type="match status" value="1"/>
</dbReference>
<dbReference type="SUPFAM" id="SSF88659">
    <property type="entry name" value="Sigma3 and sigma4 domains of RNA polymerase sigma factors"/>
    <property type="match status" value="1"/>
</dbReference>
<evidence type="ECO:0000256" key="4">
    <source>
        <dbReference type="ARBA" id="ARBA00023125"/>
    </source>
</evidence>
<dbReference type="NCBIfam" id="TIGR02937">
    <property type="entry name" value="sigma70-ECF"/>
    <property type="match status" value="1"/>
</dbReference>
<evidence type="ECO:0000259" key="7">
    <source>
        <dbReference type="Pfam" id="PF08281"/>
    </source>
</evidence>
<feature type="domain" description="RNA polymerase sigma factor 70 region 4 type 2" evidence="7">
    <location>
        <begin position="121"/>
        <end position="169"/>
    </location>
</feature>
<name>A0A5C7WL84_METME</name>
<dbReference type="Gene3D" id="1.10.1740.10">
    <property type="match status" value="1"/>
</dbReference>
<dbReference type="InterPro" id="IPR039425">
    <property type="entry name" value="RNA_pol_sigma-70-like"/>
</dbReference>
<comment type="caution">
    <text evidence="8">The sequence shown here is derived from an EMBL/GenBank/DDBJ whole genome shotgun (WGS) entry which is preliminary data.</text>
</comment>
<dbReference type="InterPro" id="IPR014284">
    <property type="entry name" value="RNA_pol_sigma-70_dom"/>
</dbReference>
<evidence type="ECO:0000256" key="1">
    <source>
        <dbReference type="ARBA" id="ARBA00010641"/>
    </source>
</evidence>
<accession>A0A5C7WL84</accession>
<dbReference type="InterPro" id="IPR007627">
    <property type="entry name" value="RNA_pol_sigma70_r2"/>
</dbReference>
<gene>
    <name evidence="8" type="ORF">E6Q51_02975</name>
</gene>
<dbReference type="SUPFAM" id="SSF88946">
    <property type="entry name" value="Sigma2 domain of RNA polymerase sigma factors"/>
    <property type="match status" value="1"/>
</dbReference>
<sequence length="180" mass="21183">MKSNPHEWLKEHGDYLYRFALARLRDVHQAEDAVQETLLAAIKNPNFAKQSSPRTWLTGILKHKIIDCMRKQIRETPVSELLSEQDANMDDFFDDTGHWAEKPQAWDVPHDALQQTQFLKVLQQCMERLPQKLAAIFTMRDVDEMDNDEICKELGITATNAWVMLYRARMGLRKYLELHW</sequence>
<dbReference type="InterPro" id="IPR014289">
    <property type="entry name" value="RNA_pol_sigma-24-rel"/>
</dbReference>
<dbReference type="GO" id="GO:0006352">
    <property type="term" value="P:DNA-templated transcription initiation"/>
    <property type="evidence" value="ECO:0007669"/>
    <property type="project" value="InterPro"/>
</dbReference>
<keyword evidence="2" id="KW-0805">Transcription regulation</keyword>
<evidence type="ECO:0000256" key="5">
    <source>
        <dbReference type="ARBA" id="ARBA00023163"/>
    </source>
</evidence>
<dbReference type="Pfam" id="PF08281">
    <property type="entry name" value="Sigma70_r4_2"/>
    <property type="match status" value="1"/>
</dbReference>
<dbReference type="STRING" id="1122236.GCA_000378225_01177"/>
<proteinExistence type="inferred from homology"/>
<dbReference type="AlphaFoldDB" id="A0A5C7WL84"/>
<dbReference type="InterPro" id="IPR013324">
    <property type="entry name" value="RNA_pol_sigma_r3/r4-like"/>
</dbReference>
<evidence type="ECO:0000256" key="3">
    <source>
        <dbReference type="ARBA" id="ARBA00023082"/>
    </source>
</evidence>
<keyword evidence="5" id="KW-0804">Transcription</keyword>
<dbReference type="InterPro" id="IPR013249">
    <property type="entry name" value="RNA_pol_sigma70_r4_t2"/>
</dbReference>
<organism evidence="8 9">
    <name type="scientific">Methylophilus methylotrophus</name>
    <name type="common">Bacterium W3A1</name>
    <dbReference type="NCBI Taxonomy" id="17"/>
    <lineage>
        <taxon>Bacteria</taxon>
        <taxon>Pseudomonadati</taxon>
        <taxon>Pseudomonadota</taxon>
        <taxon>Betaproteobacteria</taxon>
        <taxon>Nitrosomonadales</taxon>
        <taxon>Methylophilaceae</taxon>
        <taxon>Methylophilus</taxon>
    </lineage>
</organism>
<dbReference type="InterPro" id="IPR036388">
    <property type="entry name" value="WH-like_DNA-bd_sf"/>
</dbReference>
<protein>
    <submittedName>
        <fullName evidence="8">Sigma-70 family RNA polymerase sigma factor</fullName>
    </submittedName>
</protein>
<dbReference type="GO" id="GO:0016987">
    <property type="term" value="F:sigma factor activity"/>
    <property type="evidence" value="ECO:0007669"/>
    <property type="project" value="UniProtKB-KW"/>
</dbReference>
<dbReference type="InterPro" id="IPR013325">
    <property type="entry name" value="RNA_pol_sigma_r2"/>
</dbReference>
<evidence type="ECO:0000259" key="6">
    <source>
        <dbReference type="Pfam" id="PF04542"/>
    </source>
</evidence>
<dbReference type="Proteomes" id="UP000321374">
    <property type="component" value="Unassembled WGS sequence"/>
</dbReference>
<dbReference type="Pfam" id="PF04542">
    <property type="entry name" value="Sigma70_r2"/>
    <property type="match status" value="1"/>
</dbReference>
<evidence type="ECO:0000256" key="2">
    <source>
        <dbReference type="ARBA" id="ARBA00023015"/>
    </source>
</evidence>
<keyword evidence="3" id="KW-0731">Sigma factor</keyword>
<dbReference type="EMBL" id="SSGG01000050">
    <property type="protein sequence ID" value="TXI37593.1"/>
    <property type="molecule type" value="Genomic_DNA"/>
</dbReference>